<feature type="region of interest" description="Disordered" evidence="1">
    <location>
        <begin position="1"/>
        <end position="52"/>
    </location>
</feature>
<gene>
    <name evidence="2" type="ORF">FGL98_01245</name>
</gene>
<evidence type="ECO:0000256" key="1">
    <source>
        <dbReference type="SAM" id="MobiDB-lite"/>
    </source>
</evidence>
<dbReference type="Proteomes" id="UP000320244">
    <property type="component" value="Unassembled WGS sequence"/>
</dbReference>
<protein>
    <submittedName>
        <fullName evidence="2">HutD family protein</fullName>
    </submittedName>
</protein>
<dbReference type="EMBL" id="VCQV01000001">
    <property type="protein sequence ID" value="TWP39042.1"/>
    <property type="molecule type" value="Genomic_DNA"/>
</dbReference>
<dbReference type="Gene3D" id="2.60.120.10">
    <property type="entry name" value="Jelly Rolls"/>
    <property type="match status" value="1"/>
</dbReference>
<dbReference type="InterPro" id="IPR011051">
    <property type="entry name" value="RmlC_Cupin_sf"/>
</dbReference>
<dbReference type="InterPro" id="IPR010282">
    <property type="entry name" value="Uncharacterised_HutD/Ves"/>
</dbReference>
<evidence type="ECO:0000313" key="3">
    <source>
        <dbReference type="Proteomes" id="UP000320244"/>
    </source>
</evidence>
<reference evidence="2 3" key="2">
    <citation type="submission" date="2019-08" db="EMBL/GenBank/DDBJ databases">
        <title>Jejuicoccus antrihumi gen. nov., sp. nov., a new member of the family Dermacoccaceae isolated from a cave.</title>
        <authorList>
            <person name="Schumann P."/>
            <person name="Kim I.S."/>
        </authorList>
    </citation>
    <scope>NUCLEOTIDE SEQUENCE [LARGE SCALE GENOMIC DNA]</scope>
    <source>
        <strain evidence="2 3">C5-26</strain>
    </source>
</reference>
<dbReference type="SUPFAM" id="SSF51182">
    <property type="entry name" value="RmlC-like cupins"/>
    <property type="match status" value="1"/>
</dbReference>
<sequence length="242" mass="25610">MWTFCEPPDTPTCPATAGPIRSVSTSSSTRPERGPPAVRDPVKSAPHQPSRHTVLRWADAQAAPWKNGGGLTSTLLTGPAGSPSDAFDWRISIAGIRRSGDFSAFDGVERVFTLVEGDPVALTIDGTEQAVPLLAPLTFSGASDVSCALMSGPARALNVMTREGRCRAEVSVLLIDGRRQLTCTRGRENLLLPLPSEVGVTTSGGCTQSLGRFDLLRVHGDWALLEPRGAQSMLLIEIAPIG</sequence>
<keyword evidence="3" id="KW-1185">Reference proteome</keyword>
<dbReference type="InterPro" id="IPR014710">
    <property type="entry name" value="RmlC-like_jellyroll"/>
</dbReference>
<name>A0A563E9V6_9MICO</name>
<dbReference type="PANTHER" id="PTHR37943">
    <property type="entry name" value="PROTEIN VES"/>
    <property type="match status" value="1"/>
</dbReference>
<dbReference type="OrthoDB" id="9800082at2"/>
<evidence type="ECO:0000313" key="2">
    <source>
        <dbReference type="EMBL" id="TWP39042.1"/>
    </source>
</evidence>
<dbReference type="CDD" id="cd20293">
    <property type="entry name" value="cupin_HutD_N"/>
    <property type="match status" value="1"/>
</dbReference>
<dbReference type="AlphaFoldDB" id="A0A563E9V6"/>
<reference evidence="2 3" key="1">
    <citation type="submission" date="2019-05" db="EMBL/GenBank/DDBJ databases">
        <authorList>
            <person name="Lee S.D."/>
        </authorList>
    </citation>
    <scope>NUCLEOTIDE SEQUENCE [LARGE SCALE GENOMIC DNA]</scope>
    <source>
        <strain evidence="2 3">C5-26</strain>
    </source>
</reference>
<accession>A0A563E9V6</accession>
<dbReference type="Pfam" id="PF05962">
    <property type="entry name" value="HutD"/>
    <property type="match status" value="1"/>
</dbReference>
<proteinExistence type="predicted"/>
<dbReference type="PANTHER" id="PTHR37943:SF1">
    <property type="entry name" value="PROTEIN VES"/>
    <property type="match status" value="1"/>
</dbReference>
<comment type="caution">
    <text evidence="2">The sequence shown here is derived from an EMBL/GenBank/DDBJ whole genome shotgun (WGS) entry which is preliminary data.</text>
</comment>
<organism evidence="2 3">
    <name type="scientific">Leekyejoonella antrihumi</name>
    <dbReference type="NCBI Taxonomy" id="1660198"/>
    <lineage>
        <taxon>Bacteria</taxon>
        <taxon>Bacillati</taxon>
        <taxon>Actinomycetota</taxon>
        <taxon>Actinomycetes</taxon>
        <taxon>Micrococcales</taxon>
        <taxon>Dermacoccaceae</taxon>
        <taxon>Leekyejoonella</taxon>
    </lineage>
</organism>